<feature type="transmembrane region" description="Helical" evidence="1">
    <location>
        <begin position="12"/>
        <end position="28"/>
    </location>
</feature>
<keyword evidence="1" id="KW-0472">Membrane</keyword>
<keyword evidence="3" id="KW-1185">Reference proteome</keyword>
<accession>A0A1A9ZV56</accession>
<dbReference type="EnsemblMetazoa" id="GPAI026010-RA">
    <property type="protein sequence ID" value="GPAI026010-PA"/>
    <property type="gene ID" value="GPAI026010"/>
</dbReference>
<reference evidence="3" key="1">
    <citation type="submission" date="2014-03" db="EMBL/GenBank/DDBJ databases">
        <authorList>
            <person name="Aksoy S."/>
            <person name="Warren W."/>
            <person name="Wilson R.K."/>
        </authorList>
    </citation>
    <scope>NUCLEOTIDE SEQUENCE [LARGE SCALE GENOMIC DNA]</scope>
    <source>
        <strain evidence="3">IAEA</strain>
    </source>
</reference>
<keyword evidence="1" id="KW-0812">Transmembrane</keyword>
<dbReference type="AlphaFoldDB" id="A0A1A9ZV56"/>
<sequence>MGEEFLRNTGKLLYFKLLLCSILCFVIFKRHLRTRISDPVLALKLWSSCSNSIVCRPISCTNDMLSNLDALEVSKLKITSPIAAALKILQESLKCEPVDLAKHCDNEVKKPSLHFYSDVL</sequence>
<protein>
    <submittedName>
        <fullName evidence="2">Uncharacterized protein</fullName>
    </submittedName>
</protein>
<reference evidence="2" key="2">
    <citation type="submission" date="2020-05" db="UniProtKB">
        <authorList>
            <consortium name="EnsemblMetazoa"/>
        </authorList>
    </citation>
    <scope>IDENTIFICATION</scope>
    <source>
        <strain evidence="2">IAEA</strain>
    </source>
</reference>
<organism evidence="2 3">
    <name type="scientific">Glossina pallidipes</name>
    <name type="common">Tsetse fly</name>
    <dbReference type="NCBI Taxonomy" id="7398"/>
    <lineage>
        <taxon>Eukaryota</taxon>
        <taxon>Metazoa</taxon>
        <taxon>Ecdysozoa</taxon>
        <taxon>Arthropoda</taxon>
        <taxon>Hexapoda</taxon>
        <taxon>Insecta</taxon>
        <taxon>Pterygota</taxon>
        <taxon>Neoptera</taxon>
        <taxon>Endopterygota</taxon>
        <taxon>Diptera</taxon>
        <taxon>Brachycera</taxon>
        <taxon>Muscomorpha</taxon>
        <taxon>Hippoboscoidea</taxon>
        <taxon>Glossinidae</taxon>
        <taxon>Glossina</taxon>
    </lineage>
</organism>
<keyword evidence="1" id="KW-1133">Transmembrane helix</keyword>
<evidence type="ECO:0000313" key="2">
    <source>
        <dbReference type="EnsemblMetazoa" id="GPAI026010-PA"/>
    </source>
</evidence>
<dbReference type="Proteomes" id="UP000092445">
    <property type="component" value="Unassembled WGS sequence"/>
</dbReference>
<evidence type="ECO:0000313" key="3">
    <source>
        <dbReference type="Proteomes" id="UP000092445"/>
    </source>
</evidence>
<proteinExistence type="predicted"/>
<evidence type="ECO:0000256" key="1">
    <source>
        <dbReference type="SAM" id="Phobius"/>
    </source>
</evidence>
<dbReference type="VEuPathDB" id="VectorBase:GPAI026010"/>
<name>A0A1A9ZV56_GLOPL</name>